<dbReference type="Proteomes" id="UP001630127">
    <property type="component" value="Unassembled WGS sequence"/>
</dbReference>
<accession>A0ABD2XXN2</accession>
<protein>
    <recommendedName>
        <fullName evidence="1">Transposase (putative) gypsy type domain-containing protein</fullName>
    </recommendedName>
</protein>
<dbReference type="PANTHER" id="PTHR31099">
    <property type="entry name" value="OS06G0165300 PROTEIN"/>
    <property type="match status" value="1"/>
</dbReference>
<dbReference type="AlphaFoldDB" id="A0ABD2XXN2"/>
<name>A0ABD2XXN2_9GENT</name>
<dbReference type="EMBL" id="JBJUIK010000017">
    <property type="protein sequence ID" value="KAL3498250.1"/>
    <property type="molecule type" value="Genomic_DNA"/>
</dbReference>
<sequence length="143" mass="16459">MYNFPRNVHIKFPSFEDRGHLPPPGYLIVYQEQLEAGLRLPIAPFFVHLSDHWDISVSQLTPNAIRLIARFSFLFKLYDIPLSLYTFRIILKLSPTKGLFYISPRIAGRQLTSGNPSSIHDWKKFFSLSGTSILLCHRILGTL</sequence>
<organism evidence="2 3">
    <name type="scientific">Cinchona calisaya</name>
    <dbReference type="NCBI Taxonomy" id="153742"/>
    <lineage>
        <taxon>Eukaryota</taxon>
        <taxon>Viridiplantae</taxon>
        <taxon>Streptophyta</taxon>
        <taxon>Embryophyta</taxon>
        <taxon>Tracheophyta</taxon>
        <taxon>Spermatophyta</taxon>
        <taxon>Magnoliopsida</taxon>
        <taxon>eudicotyledons</taxon>
        <taxon>Gunneridae</taxon>
        <taxon>Pentapetalae</taxon>
        <taxon>asterids</taxon>
        <taxon>lamiids</taxon>
        <taxon>Gentianales</taxon>
        <taxon>Rubiaceae</taxon>
        <taxon>Cinchonoideae</taxon>
        <taxon>Cinchoneae</taxon>
        <taxon>Cinchona</taxon>
    </lineage>
</organism>
<gene>
    <name evidence="2" type="ORF">ACH5RR_040982</name>
</gene>
<dbReference type="PANTHER" id="PTHR31099:SF28">
    <property type="entry name" value="F5J5.12"/>
    <property type="match status" value="1"/>
</dbReference>
<dbReference type="InterPro" id="IPR007321">
    <property type="entry name" value="Transposase_28"/>
</dbReference>
<reference evidence="2 3" key="1">
    <citation type="submission" date="2024-11" db="EMBL/GenBank/DDBJ databases">
        <title>A near-complete genome assembly of Cinchona calisaya.</title>
        <authorList>
            <person name="Lian D.C."/>
            <person name="Zhao X.W."/>
            <person name="Wei L."/>
        </authorList>
    </citation>
    <scope>NUCLEOTIDE SEQUENCE [LARGE SCALE GENOMIC DNA]</scope>
    <source>
        <tissue evidence="2">Nenye</tissue>
    </source>
</reference>
<evidence type="ECO:0000313" key="2">
    <source>
        <dbReference type="EMBL" id="KAL3498250.1"/>
    </source>
</evidence>
<proteinExistence type="predicted"/>
<feature type="domain" description="Transposase (putative) gypsy type" evidence="1">
    <location>
        <begin position="28"/>
        <end position="93"/>
    </location>
</feature>
<keyword evidence="3" id="KW-1185">Reference proteome</keyword>
<comment type="caution">
    <text evidence="2">The sequence shown here is derived from an EMBL/GenBank/DDBJ whole genome shotgun (WGS) entry which is preliminary data.</text>
</comment>
<evidence type="ECO:0000313" key="3">
    <source>
        <dbReference type="Proteomes" id="UP001630127"/>
    </source>
</evidence>
<evidence type="ECO:0000259" key="1">
    <source>
        <dbReference type="Pfam" id="PF04195"/>
    </source>
</evidence>
<dbReference type="Pfam" id="PF04195">
    <property type="entry name" value="Transposase_28"/>
    <property type="match status" value="1"/>
</dbReference>